<reference evidence="5" key="2">
    <citation type="journal article" date="2005" name="Biotechnol. Lett.">
        <title>Recipient range of IncP-7 conjugative plasmid pCAR2 from Pseudomonas putida HS01 is broader than from other Pseudomonas strains.</title>
        <authorList>
            <person name="Shintani M."/>
            <person name="Habe H."/>
            <person name="Tsuda M."/>
            <person name="Omori T."/>
            <person name="Yamane H."/>
            <person name="Nojiri H."/>
        </authorList>
    </citation>
    <scope>NUCLEOTIDE SEQUENCE</scope>
    <source>
        <strain evidence="5">CA10</strain>
        <plasmid evidence="5">pCAR1.2</plasmid>
    </source>
</reference>
<dbReference type="Gene3D" id="3.40.50.300">
    <property type="entry name" value="P-loop containing nucleotide triphosphate hydrolases"/>
    <property type="match status" value="1"/>
</dbReference>
<dbReference type="EMBL" id="AB474758">
    <property type="protein sequence ID" value="BAH09977.1"/>
    <property type="molecule type" value="Genomic_DNA"/>
</dbReference>
<dbReference type="GO" id="GO:0006260">
    <property type="term" value="P:DNA replication"/>
    <property type="evidence" value="ECO:0007669"/>
    <property type="project" value="TreeGrafter"/>
</dbReference>
<dbReference type="CDD" id="cd00009">
    <property type="entry name" value="AAA"/>
    <property type="match status" value="1"/>
</dbReference>
<geneLocation type="plasmid" evidence="5">
    <name>pCAR1.2</name>
</geneLocation>
<dbReference type="PIRSF" id="PIRSF003073">
    <property type="entry name" value="DNAC_TnpB_IstB"/>
    <property type="match status" value="1"/>
</dbReference>
<dbReference type="InterPro" id="IPR002611">
    <property type="entry name" value="IstB_ATP-bd"/>
</dbReference>
<accession>B7XGG9</accession>
<dbReference type="SUPFAM" id="SSF52540">
    <property type="entry name" value="P-loop containing nucleoside triphosphate hydrolases"/>
    <property type="match status" value="1"/>
</dbReference>
<reference evidence="5" key="5">
    <citation type="journal article" date="2009" name="BMC Genomics">
        <title>High-resolution mapping of plasmid transcriptomes in different host bacteria.</title>
        <authorList>
            <person name="Miyakoshi M."/>
            <person name="Nishida H."/>
            <person name="Shintani M."/>
            <person name="Yamane H."/>
            <person name="Nojiri H."/>
        </authorList>
    </citation>
    <scope>NUCLEOTIDE SEQUENCE</scope>
    <source>
        <strain evidence="5">CA10</strain>
        <plasmid evidence="5">pCAR1.2</plasmid>
    </source>
</reference>
<evidence type="ECO:0000313" key="5">
    <source>
        <dbReference type="EMBL" id="BAH09977.1"/>
    </source>
</evidence>
<dbReference type="InterPro" id="IPR047661">
    <property type="entry name" value="IstB"/>
</dbReference>
<dbReference type="InterPro" id="IPR003593">
    <property type="entry name" value="AAA+_ATPase"/>
</dbReference>
<keyword evidence="3" id="KW-0067">ATP-binding</keyword>
<organism evidence="5">
    <name type="scientific">Pseudomonas putida</name>
    <name type="common">Arthrobacter siderocapsulatus</name>
    <dbReference type="NCBI Taxonomy" id="303"/>
    <lineage>
        <taxon>Bacteria</taxon>
        <taxon>Pseudomonadati</taxon>
        <taxon>Pseudomonadota</taxon>
        <taxon>Gammaproteobacteria</taxon>
        <taxon>Pseudomonadales</taxon>
        <taxon>Pseudomonadaceae</taxon>
        <taxon>Pseudomonas</taxon>
    </lineage>
</organism>
<name>B7XGG9_PSEPU</name>
<dbReference type="InterPro" id="IPR027417">
    <property type="entry name" value="P-loop_NTPase"/>
</dbReference>
<sequence length="261" mass="29670">MAPITTPKRSCSMMTQHTLSQLHQLRLGGMARALEEQWTLPASHSLSFDERLGLLLDRELAWRDDKRLERLRKQAKLKYASACLEDLDRRRGRTLDERLIATLASGDWIRQRHNLLLTGPTGVGKTWFACALGHQACRQGYSALYLRTPRLLEQLRIAHGDGSFGRTLQQLAKVDVLILDDWGLAALEENARHDLLEVIDDRAGSRSTILTSQLPVEHWHGWINDPTLADALLDRLVHNAYRIVMKGESLRRKNTEEEAAS</sequence>
<proteinExistence type="inferred from homology"/>
<evidence type="ECO:0000256" key="1">
    <source>
        <dbReference type="ARBA" id="ARBA00008059"/>
    </source>
</evidence>
<reference evidence="5" key="7">
    <citation type="journal article" date="2010" name="J. Bacteriol.">
        <title>Pmr, a histone-like protein H1 (H-NS) family protein encoded by the IncP-7 plasmid pCAR1, is a key global regulator that alters host function.</title>
        <authorList>
            <person name="Yun C.S."/>
            <person name="Suzuki C."/>
            <person name="Naito K."/>
            <person name="Takeda T."/>
            <person name="Takahashi Y."/>
            <person name="Sai F."/>
            <person name="Terabayashi T."/>
            <person name="Miyakoshi M."/>
            <person name="Shintani M."/>
            <person name="Nishida H."/>
            <person name="Yamane H."/>
            <person name="Nojiri H."/>
        </authorList>
    </citation>
    <scope>NUCLEOTIDE SEQUENCE</scope>
    <source>
        <strain evidence="5">CA10</strain>
        <plasmid evidence="5">pCAR1.2</plasmid>
    </source>
</reference>
<reference evidence="5" key="4">
    <citation type="journal article" date="2009" name="Biosci. Biotechnol. Biochem.">
        <title>The complete nucleotide sequence of pCAR2: pCAR2 and pCAR1 were structurally identical IncP-7 carbazole degradative plasmids.</title>
        <authorList>
            <person name="Takahashi Y."/>
            <person name="Shintani M."/>
            <person name="Yamane H."/>
            <person name="Nojiri H."/>
        </authorList>
    </citation>
    <scope>NUCLEOTIDE SEQUENCE</scope>
    <source>
        <strain evidence="5">CA10</strain>
        <plasmid evidence="5">pCAR1.2</plasmid>
    </source>
</reference>
<protein>
    <submittedName>
        <fullName evidence="5">Transposase subunit</fullName>
    </submittedName>
</protein>
<evidence type="ECO:0000259" key="4">
    <source>
        <dbReference type="SMART" id="SM00382"/>
    </source>
</evidence>
<reference evidence="5" key="1">
    <citation type="journal article" date="2005" name="Appl. Microbiol. Biotechnol.">
        <title>Large plasmid pCAR2 and class II transposon Tn4676 are functional mobile genetic elements to distribute the carbazole/dioxin-degradative car gene cluster in different bacteria.</title>
        <authorList>
            <person name="Shintani M."/>
            <person name="Yoshida T."/>
            <person name="Habe H."/>
            <person name="Omori T."/>
            <person name="Nojiri H."/>
        </authorList>
    </citation>
    <scope>NUCLEOTIDE SEQUENCE</scope>
    <source>
        <strain evidence="5">CA10</strain>
        <plasmid evidence="5">pCAR1.2</plasmid>
    </source>
</reference>
<dbReference type="NCBIfam" id="NF038214">
    <property type="entry name" value="IS21_help_AAA"/>
    <property type="match status" value="1"/>
</dbReference>
<dbReference type="PANTHER" id="PTHR30050:SF4">
    <property type="entry name" value="ATP-BINDING PROTEIN RV3427C IN INSERTION SEQUENCE-RELATED"/>
    <property type="match status" value="1"/>
</dbReference>
<dbReference type="Pfam" id="PF01695">
    <property type="entry name" value="IstB_IS21"/>
    <property type="match status" value="1"/>
</dbReference>
<dbReference type="InterPro" id="IPR028350">
    <property type="entry name" value="DNAC/IstB-like"/>
</dbReference>
<comment type="similarity">
    <text evidence="1">Belongs to the IS21/IS1162 putative ATP-binding protein family.</text>
</comment>
<dbReference type="SMART" id="SM00382">
    <property type="entry name" value="AAA"/>
    <property type="match status" value="1"/>
</dbReference>
<reference evidence="5" key="3">
    <citation type="journal article" date="2009" name="Appl. Environ. Microbiol.">
        <title>Carbazole-degradative IncP-7 plasmid pCAR1.2 is structurally unstable in Pseudomonas fluorescens Pf0-1, which accumulates catechol, the intermediate of the carbazole degradation pathway.</title>
        <authorList>
            <person name="Takahashi Y."/>
            <person name="Shintani M."/>
            <person name="Li L."/>
            <person name="Yamane H."/>
            <person name="Nojiri H."/>
        </authorList>
    </citation>
    <scope>NUCLEOTIDE SEQUENCE</scope>
    <source>
        <strain evidence="5">CA10</strain>
        <plasmid evidence="5">pCAR1.2</plasmid>
    </source>
</reference>
<evidence type="ECO:0000256" key="2">
    <source>
        <dbReference type="ARBA" id="ARBA00022741"/>
    </source>
</evidence>
<feature type="domain" description="AAA+ ATPase" evidence="4">
    <location>
        <begin position="111"/>
        <end position="242"/>
    </location>
</feature>
<keyword evidence="2" id="KW-0547">Nucleotide-binding</keyword>
<dbReference type="PANTHER" id="PTHR30050">
    <property type="entry name" value="CHROMOSOMAL REPLICATION INITIATOR PROTEIN DNAA"/>
    <property type="match status" value="1"/>
</dbReference>
<dbReference type="AlphaFoldDB" id="B7XGG9"/>
<dbReference type="GO" id="GO:0005524">
    <property type="term" value="F:ATP binding"/>
    <property type="evidence" value="ECO:0007669"/>
    <property type="project" value="UniProtKB-KW"/>
</dbReference>
<keyword evidence="5" id="KW-0614">Plasmid</keyword>
<reference evidence="5" key="6">
    <citation type="journal article" date="2010" name="Environ. Microbiol.">
        <title>Response of the Pseudomonas host chromosomal transcriptome to carriage of the IncP-7 plasmid pCAR1.</title>
        <authorList>
            <person name="Shintani M."/>
            <person name="Takahashi Y."/>
            <person name="Tokumaru H."/>
            <person name="Kadota K."/>
            <person name="Hara H."/>
            <person name="Miyakoshi M."/>
            <person name="Naito K."/>
            <person name="Yamane H."/>
            <person name="Nishida H."/>
            <person name="Nojiri H."/>
        </authorList>
    </citation>
    <scope>NUCLEOTIDE SEQUENCE</scope>
    <source>
        <strain evidence="5">CA10</strain>
        <plasmid evidence="5">pCAR1.2</plasmid>
    </source>
</reference>
<evidence type="ECO:0000256" key="3">
    <source>
        <dbReference type="ARBA" id="ARBA00022840"/>
    </source>
</evidence>